<proteinExistence type="predicted"/>
<accession>A0AAU9ULI1</accession>
<sequence length="127" mass="14259">MRTRRRRKEGLEEKTRVTSMHTEMSGCEGRSGRASDLRGSFRARYGDEAAGAHLVRALEGGSSGPGTLATRAAAAVYATIARPRRHAAHSITVIYSCQLLQCFHRIFFIYHIVLNNYYYSKIKLQVP</sequence>
<feature type="region of interest" description="Disordered" evidence="1">
    <location>
        <begin position="1"/>
        <end position="33"/>
    </location>
</feature>
<keyword evidence="3" id="KW-1185">Reference proteome</keyword>
<name>A0AAU9ULI1_EUPED</name>
<dbReference type="Proteomes" id="UP001153954">
    <property type="component" value="Unassembled WGS sequence"/>
</dbReference>
<organism evidence="2 3">
    <name type="scientific">Euphydryas editha</name>
    <name type="common">Edith's checkerspot</name>
    <dbReference type="NCBI Taxonomy" id="104508"/>
    <lineage>
        <taxon>Eukaryota</taxon>
        <taxon>Metazoa</taxon>
        <taxon>Ecdysozoa</taxon>
        <taxon>Arthropoda</taxon>
        <taxon>Hexapoda</taxon>
        <taxon>Insecta</taxon>
        <taxon>Pterygota</taxon>
        <taxon>Neoptera</taxon>
        <taxon>Endopterygota</taxon>
        <taxon>Lepidoptera</taxon>
        <taxon>Glossata</taxon>
        <taxon>Ditrysia</taxon>
        <taxon>Papilionoidea</taxon>
        <taxon>Nymphalidae</taxon>
        <taxon>Nymphalinae</taxon>
        <taxon>Euphydryas</taxon>
    </lineage>
</organism>
<evidence type="ECO:0000313" key="2">
    <source>
        <dbReference type="EMBL" id="CAH2100003.1"/>
    </source>
</evidence>
<comment type="caution">
    <text evidence="2">The sequence shown here is derived from an EMBL/GenBank/DDBJ whole genome shotgun (WGS) entry which is preliminary data.</text>
</comment>
<dbReference type="EMBL" id="CAKOGL010000022">
    <property type="protein sequence ID" value="CAH2100003.1"/>
    <property type="molecule type" value="Genomic_DNA"/>
</dbReference>
<evidence type="ECO:0000256" key="1">
    <source>
        <dbReference type="SAM" id="MobiDB-lite"/>
    </source>
</evidence>
<reference evidence="2" key="1">
    <citation type="submission" date="2022-03" db="EMBL/GenBank/DDBJ databases">
        <authorList>
            <person name="Tunstrom K."/>
        </authorList>
    </citation>
    <scope>NUCLEOTIDE SEQUENCE</scope>
</reference>
<protein>
    <submittedName>
        <fullName evidence="2">Uncharacterized protein</fullName>
    </submittedName>
</protein>
<evidence type="ECO:0000313" key="3">
    <source>
        <dbReference type="Proteomes" id="UP001153954"/>
    </source>
</evidence>
<gene>
    <name evidence="2" type="ORF">EEDITHA_LOCUS14917</name>
</gene>
<dbReference type="AlphaFoldDB" id="A0AAU9ULI1"/>